<organism evidence="1 2">
    <name type="scientific">Pyrenophora teres f. teres</name>
    <dbReference type="NCBI Taxonomy" id="97479"/>
    <lineage>
        <taxon>Eukaryota</taxon>
        <taxon>Fungi</taxon>
        <taxon>Dikarya</taxon>
        <taxon>Ascomycota</taxon>
        <taxon>Pezizomycotina</taxon>
        <taxon>Dothideomycetes</taxon>
        <taxon>Pleosporomycetidae</taxon>
        <taxon>Pleosporales</taxon>
        <taxon>Pleosporineae</taxon>
        <taxon>Pleosporaceae</taxon>
        <taxon>Pyrenophora</taxon>
    </lineage>
</organism>
<dbReference type="EMBL" id="HG992988">
    <property type="protein sequence ID" value="CAE7220542.1"/>
    <property type="molecule type" value="Genomic_DNA"/>
</dbReference>
<name>A0A6S6WHR3_9PLEO</name>
<dbReference type="AlphaFoldDB" id="A0A6S6WHR3"/>
<sequence>MSLNGISTDSDETSLDLRGLRSTLDESAVDLNASPVNTVGRPINSNNAGTRLNRLNALPAQLFSMVCDAMNWSSRTERTGLLSLRRTCRNSNEKSDFTVSRLFPLRITRFSLEANSLALFLSLSSKPRFAKHMHIIHIVSDGPSTQPEEYEDEYSFVRTGEAALILTQCLRNLQDTSSLRWLTYEAGTSNFMGLTTILRALQTSQFPRKVADVIFHDHERDTSWGSLSGLTEFRPYIRRAQIHSPMLLPGRWLAPRQPEERRYRLGLDPLQVAVVTRDVNVLQISAVSAGQSIAFLHQRDENEFLYSWFIKELYYPHLVELHLGSLLYVSGSQLCKFFEKHAATLSTFHASITTLTDGSWTDVFTGLRKLPYIQHVGFRMLYQKEVVKGDIARPHPYPKVPPQYGLEICSDQAKSLLDDMITYFEVYNGSWSLAYQTQYWEVILFEVTRPCLHTVSRRFPNIFGQHAPFGTGPFLCSKTRWLSS</sequence>
<protein>
    <submittedName>
        <fullName evidence="1">Uncharacterized protein</fullName>
    </submittedName>
</protein>
<evidence type="ECO:0000313" key="1">
    <source>
        <dbReference type="EMBL" id="CAE7220542.1"/>
    </source>
</evidence>
<reference evidence="1" key="1">
    <citation type="submission" date="2021-02" db="EMBL/GenBank/DDBJ databases">
        <authorList>
            <person name="Syme A R."/>
            <person name="Syme A R."/>
            <person name="Moolhuijzen P."/>
        </authorList>
    </citation>
    <scope>NUCLEOTIDE SEQUENCE</scope>
    <source>
        <strain evidence="1">W1-1</strain>
    </source>
</reference>
<proteinExistence type="predicted"/>
<dbReference type="Proteomes" id="UP000472372">
    <property type="component" value="Chromosome 12"/>
</dbReference>
<evidence type="ECO:0000313" key="2">
    <source>
        <dbReference type="Proteomes" id="UP000472372"/>
    </source>
</evidence>
<gene>
    <name evidence="1" type="ORF">PTTW11_11326</name>
</gene>
<accession>A0A6S6WHR3</accession>